<dbReference type="PANTHER" id="PTHR43201:SF5">
    <property type="entry name" value="MEDIUM-CHAIN ACYL-COA LIGASE ACSF2, MITOCHONDRIAL"/>
    <property type="match status" value="1"/>
</dbReference>
<evidence type="ECO:0000256" key="2">
    <source>
        <dbReference type="ARBA" id="ARBA00022598"/>
    </source>
</evidence>
<dbReference type="AlphaFoldDB" id="A0A4Q7L8I5"/>
<proteinExistence type="inferred from homology"/>
<organism evidence="6 7">
    <name type="scientific">Sphaerotilus mobilis</name>
    <dbReference type="NCBI Taxonomy" id="47994"/>
    <lineage>
        <taxon>Bacteria</taxon>
        <taxon>Pseudomonadati</taxon>
        <taxon>Pseudomonadota</taxon>
        <taxon>Betaproteobacteria</taxon>
        <taxon>Burkholderiales</taxon>
        <taxon>Sphaerotilaceae</taxon>
        <taxon>Sphaerotilus</taxon>
    </lineage>
</organism>
<dbReference type="InterPro" id="IPR000873">
    <property type="entry name" value="AMP-dep_synth/lig_dom"/>
</dbReference>
<dbReference type="NCBIfam" id="TIGR02372">
    <property type="entry name" value="4_coum_CoA_lig"/>
    <property type="match status" value="1"/>
</dbReference>
<evidence type="ECO:0000259" key="5">
    <source>
        <dbReference type="Pfam" id="PF13193"/>
    </source>
</evidence>
<gene>
    <name evidence="6" type="ORF">EV685_3996</name>
</gene>
<dbReference type="GO" id="GO:0031956">
    <property type="term" value="F:medium-chain fatty acid-CoA ligase activity"/>
    <property type="evidence" value="ECO:0007669"/>
    <property type="project" value="TreeGrafter"/>
</dbReference>
<accession>A0A4Q7L8I5</accession>
<evidence type="ECO:0000259" key="4">
    <source>
        <dbReference type="Pfam" id="PF00501"/>
    </source>
</evidence>
<protein>
    <recommendedName>
        <fullName evidence="3">4-coumarate--CoA ligase</fullName>
        <ecNumber evidence="3">6.2.1.12</ecNumber>
    </recommendedName>
</protein>
<dbReference type="InterPro" id="IPR045851">
    <property type="entry name" value="AMP-bd_C_sf"/>
</dbReference>
<dbReference type="GO" id="GO:0009698">
    <property type="term" value="P:phenylpropanoid metabolic process"/>
    <property type="evidence" value="ECO:0007669"/>
    <property type="project" value="InterPro"/>
</dbReference>
<dbReference type="EC" id="6.2.1.12" evidence="3"/>
<dbReference type="InterPro" id="IPR012743">
    <property type="entry name" value="4_coum_CoA_lig"/>
</dbReference>
<evidence type="ECO:0000313" key="6">
    <source>
        <dbReference type="EMBL" id="RZS46739.1"/>
    </source>
</evidence>
<reference evidence="6 7" key="1">
    <citation type="submission" date="2019-02" db="EMBL/GenBank/DDBJ databases">
        <title>Genomic Encyclopedia of Type Strains, Phase IV (KMG-IV): sequencing the most valuable type-strain genomes for metagenomic binning, comparative biology and taxonomic classification.</title>
        <authorList>
            <person name="Goeker M."/>
        </authorList>
    </citation>
    <scope>NUCLEOTIDE SEQUENCE [LARGE SCALE GENOMIC DNA]</scope>
    <source>
        <strain evidence="6 7">DSM 10617</strain>
    </source>
</reference>
<keyword evidence="2 6" id="KW-0436">Ligase</keyword>
<dbReference type="GO" id="GO:0006631">
    <property type="term" value="P:fatty acid metabolic process"/>
    <property type="evidence" value="ECO:0007669"/>
    <property type="project" value="TreeGrafter"/>
</dbReference>
<dbReference type="PANTHER" id="PTHR43201">
    <property type="entry name" value="ACYL-COA SYNTHETASE"/>
    <property type="match status" value="1"/>
</dbReference>
<feature type="domain" description="AMP-binding enzyme C-terminal" evidence="5">
    <location>
        <begin position="333"/>
        <end position="406"/>
    </location>
</feature>
<keyword evidence="7" id="KW-1185">Reference proteome</keyword>
<dbReference type="Pfam" id="PF13193">
    <property type="entry name" value="AMP-binding_C"/>
    <property type="match status" value="1"/>
</dbReference>
<dbReference type="Gene3D" id="3.40.50.12780">
    <property type="entry name" value="N-terminal domain of ligase-like"/>
    <property type="match status" value="1"/>
</dbReference>
<dbReference type="Proteomes" id="UP000293433">
    <property type="component" value="Unassembled WGS sequence"/>
</dbReference>
<dbReference type="GO" id="GO:0016207">
    <property type="term" value="F:4-coumarate-CoA ligase activity"/>
    <property type="evidence" value="ECO:0007669"/>
    <property type="project" value="UniProtKB-EC"/>
</dbReference>
<evidence type="ECO:0000256" key="3">
    <source>
        <dbReference type="NCBIfam" id="TIGR02372"/>
    </source>
</evidence>
<dbReference type="InterPro" id="IPR042099">
    <property type="entry name" value="ANL_N_sf"/>
</dbReference>
<dbReference type="Pfam" id="PF00501">
    <property type="entry name" value="AMP-binding"/>
    <property type="match status" value="1"/>
</dbReference>
<dbReference type="Gene3D" id="3.30.300.30">
    <property type="match status" value="1"/>
</dbReference>
<evidence type="ECO:0000313" key="7">
    <source>
        <dbReference type="Proteomes" id="UP000293433"/>
    </source>
</evidence>
<dbReference type="SUPFAM" id="SSF56801">
    <property type="entry name" value="Acetyl-CoA synthetase-like"/>
    <property type="match status" value="1"/>
</dbReference>
<comment type="similarity">
    <text evidence="1">Belongs to the ATP-dependent AMP-binding enzyme family.</text>
</comment>
<feature type="domain" description="AMP-dependent synthetase/ligase" evidence="4">
    <location>
        <begin position="117"/>
        <end position="260"/>
    </location>
</feature>
<evidence type="ECO:0000256" key="1">
    <source>
        <dbReference type="ARBA" id="ARBA00006432"/>
    </source>
</evidence>
<dbReference type="InterPro" id="IPR025110">
    <property type="entry name" value="AMP-bd_C"/>
</dbReference>
<name>A0A4Q7L8I5_9BURK</name>
<comment type="caution">
    <text evidence="6">The sequence shown here is derived from an EMBL/GenBank/DDBJ whole genome shotgun (WGS) entry which is preliminary data.</text>
</comment>
<dbReference type="EMBL" id="SGWV01000014">
    <property type="protein sequence ID" value="RZS46739.1"/>
    <property type="molecule type" value="Genomic_DNA"/>
</dbReference>
<sequence>MTVSGGGTHAPSPVWHAAPDALHRVVTDLIADEVSRLRPGGSPLRALPWPPDVALHEGGLGLDSLERLSVATALSEALHLHESGVEDLLLAREHVGDWVDLAASGLAAFDARLTFRTSGSSGDVKPCTHTLASLQQEVDHLATLTAGARRVLAAVPAHHIYGFLFSVLLPARLACEAVIDVRRLTPQALARHLQPGDLLVSHPAHWALVARHAARLPPGVHGITSTAPCPDDVADSLLAQGLARLTQVYGSSETAGIGTRRDASAPYQLMPHWSRDDADDTRLLRTAPDGTVGIHTLQDHLAWQGAREFRVVGRLDEAVQVGGSNVYPAQVRQVLLGCPQVADAAVRPMAPAEGSRLKAFIVPAPGADLDVLRSRLWAWADAHLRAPARPKSYRFGARLPLQAMGKPADWPLDPPDDGDMATS</sequence>